<keyword evidence="2" id="KW-1185">Reference proteome</keyword>
<evidence type="ECO:0000313" key="1">
    <source>
        <dbReference type="EMBL" id="KDQ09212.1"/>
    </source>
</evidence>
<dbReference type="InParanoid" id="A0A067MBG4"/>
<dbReference type="Proteomes" id="UP000027195">
    <property type="component" value="Unassembled WGS sequence"/>
</dbReference>
<gene>
    <name evidence="1" type="ORF">BOTBODRAFT_117520</name>
</gene>
<evidence type="ECO:0000313" key="2">
    <source>
        <dbReference type="Proteomes" id="UP000027195"/>
    </source>
</evidence>
<organism evidence="1 2">
    <name type="scientific">Botryobasidium botryosum (strain FD-172 SS1)</name>
    <dbReference type="NCBI Taxonomy" id="930990"/>
    <lineage>
        <taxon>Eukaryota</taxon>
        <taxon>Fungi</taxon>
        <taxon>Dikarya</taxon>
        <taxon>Basidiomycota</taxon>
        <taxon>Agaricomycotina</taxon>
        <taxon>Agaricomycetes</taxon>
        <taxon>Cantharellales</taxon>
        <taxon>Botryobasidiaceae</taxon>
        <taxon>Botryobasidium</taxon>
    </lineage>
</organism>
<evidence type="ECO:0008006" key="3">
    <source>
        <dbReference type="Google" id="ProtNLM"/>
    </source>
</evidence>
<dbReference type="HOGENOM" id="CLU_146165_1_0_1"/>
<dbReference type="AlphaFoldDB" id="A0A067MBG4"/>
<proteinExistence type="predicted"/>
<feature type="non-terminal residue" evidence="1">
    <location>
        <position position="1"/>
    </location>
</feature>
<dbReference type="EMBL" id="KL198081">
    <property type="protein sequence ID" value="KDQ09212.1"/>
    <property type="molecule type" value="Genomic_DNA"/>
</dbReference>
<accession>A0A067MBG4</accession>
<protein>
    <recommendedName>
        <fullName evidence="3">Reverse transcriptase zinc-binding domain-containing protein</fullName>
    </recommendedName>
</protein>
<name>A0A067MBG4_BOTB1</name>
<dbReference type="OrthoDB" id="3267074at2759"/>
<sequence length="75" mass="8639">INAADSPLCTHCRAPETVEHYLLHCSRYNAQRSRLRTCLKRPLNSLHALLANSRGIHATVQYVRDTNRLKHYSPE</sequence>
<reference evidence="2" key="1">
    <citation type="journal article" date="2014" name="Proc. Natl. Acad. Sci. U.S.A.">
        <title>Extensive sampling of basidiomycete genomes demonstrates inadequacy of the white-rot/brown-rot paradigm for wood decay fungi.</title>
        <authorList>
            <person name="Riley R."/>
            <person name="Salamov A.A."/>
            <person name="Brown D.W."/>
            <person name="Nagy L.G."/>
            <person name="Floudas D."/>
            <person name="Held B.W."/>
            <person name="Levasseur A."/>
            <person name="Lombard V."/>
            <person name="Morin E."/>
            <person name="Otillar R."/>
            <person name="Lindquist E.A."/>
            <person name="Sun H."/>
            <person name="LaButti K.M."/>
            <person name="Schmutz J."/>
            <person name="Jabbour D."/>
            <person name="Luo H."/>
            <person name="Baker S.E."/>
            <person name="Pisabarro A.G."/>
            <person name="Walton J.D."/>
            <person name="Blanchette R.A."/>
            <person name="Henrissat B."/>
            <person name="Martin F."/>
            <person name="Cullen D."/>
            <person name="Hibbett D.S."/>
            <person name="Grigoriev I.V."/>
        </authorList>
    </citation>
    <scope>NUCLEOTIDE SEQUENCE [LARGE SCALE GENOMIC DNA]</scope>
    <source>
        <strain evidence="2">FD-172 SS1</strain>
    </source>
</reference>